<name>A0A1I3G256_9SPHI</name>
<evidence type="ECO:0000313" key="2">
    <source>
        <dbReference type="EMBL" id="SFI17352.1"/>
    </source>
</evidence>
<dbReference type="EMBL" id="FOQO01000002">
    <property type="protein sequence ID" value="SFI17352.1"/>
    <property type="molecule type" value="Genomic_DNA"/>
</dbReference>
<organism evidence="2 3">
    <name type="scientific">Parapedobacter indicus</name>
    <dbReference type="NCBI Taxonomy" id="1477437"/>
    <lineage>
        <taxon>Bacteria</taxon>
        <taxon>Pseudomonadati</taxon>
        <taxon>Bacteroidota</taxon>
        <taxon>Sphingobacteriia</taxon>
        <taxon>Sphingobacteriales</taxon>
        <taxon>Sphingobacteriaceae</taxon>
        <taxon>Parapedobacter</taxon>
    </lineage>
</organism>
<protein>
    <submittedName>
        <fullName evidence="2">DUF218 domain-containing protein</fullName>
    </submittedName>
</protein>
<dbReference type="CDD" id="cd06259">
    <property type="entry name" value="YdcF-like"/>
    <property type="match status" value="1"/>
</dbReference>
<dbReference type="InterPro" id="IPR003848">
    <property type="entry name" value="DUF218"/>
</dbReference>
<dbReference type="Proteomes" id="UP000198670">
    <property type="component" value="Unassembled WGS sequence"/>
</dbReference>
<gene>
    <name evidence="2" type="ORF">SAMN05444682_102596</name>
</gene>
<evidence type="ECO:0000259" key="1">
    <source>
        <dbReference type="Pfam" id="PF02698"/>
    </source>
</evidence>
<evidence type="ECO:0000313" key="3">
    <source>
        <dbReference type="Proteomes" id="UP000198670"/>
    </source>
</evidence>
<keyword evidence="3" id="KW-1185">Reference proteome</keyword>
<sequence length="414" mass="47111">MMKYGISVVFLVLVMGLGPRAAGQYHTDYQSRQDWVIVKNYLATSLLYQDSTLSKRLLGTPELRQVLSQRHERYVRSLDCRDVACFLEAFKWQEAEVDVLVGLLVREAEKDDALKAKLNERLLPSMAYGVPAQTTASQYFGKALRQDLNAMNYVIDVYAGAKKPNYPRIDSISFDVTQRSYLALLSDVRQDVLRDSKYPYQAFYETVLTAVRLLEINERWDAAQLEPLIERENKPAFEAIRKTDFEQYPYALLLTLGAGPSVYDQPISPGGMLRTRMAARSYFDGLAPFIVVSGGRVHPYKTPYIEALQMKKYLMEVLNVPEEAILIDPHARHTTTNLRNTARIMLSYGFPADKFAIVTSSKPHIDAVENMAERCMKELGYVPYELGKRVSDVVIEFKPRPEALTIDPDEPLDP</sequence>
<reference evidence="2 3" key="1">
    <citation type="submission" date="2016-10" db="EMBL/GenBank/DDBJ databases">
        <authorList>
            <person name="de Groot N.N."/>
        </authorList>
    </citation>
    <scope>NUCLEOTIDE SEQUENCE [LARGE SCALE GENOMIC DNA]</scope>
    <source>
        <strain evidence="2 3">RK1</strain>
    </source>
</reference>
<feature type="domain" description="DUF218" evidence="1">
    <location>
        <begin position="272"/>
        <end position="374"/>
    </location>
</feature>
<proteinExistence type="predicted"/>
<dbReference type="STRING" id="1477437.SAMN05444682_102596"/>
<dbReference type="AlphaFoldDB" id="A0A1I3G256"/>
<dbReference type="Gene3D" id="3.40.50.620">
    <property type="entry name" value="HUPs"/>
    <property type="match status" value="1"/>
</dbReference>
<dbReference type="Pfam" id="PF02698">
    <property type="entry name" value="DUF218"/>
    <property type="match status" value="1"/>
</dbReference>
<dbReference type="RefSeq" id="WP_245893112.1">
    <property type="nucleotide sequence ID" value="NZ_FOQO01000002.1"/>
</dbReference>
<accession>A0A1I3G256</accession>
<dbReference type="InterPro" id="IPR014729">
    <property type="entry name" value="Rossmann-like_a/b/a_fold"/>
</dbReference>